<dbReference type="EMBL" id="MRTP01000019">
    <property type="protein sequence ID" value="OMF46933.1"/>
    <property type="molecule type" value="Genomic_DNA"/>
</dbReference>
<dbReference type="PANTHER" id="PTHR43649:SF31">
    <property type="entry name" value="SN-GLYCEROL-3-PHOSPHATE-BINDING PERIPLASMIC PROTEIN UGPB"/>
    <property type="match status" value="1"/>
</dbReference>
<evidence type="ECO:0000256" key="4">
    <source>
        <dbReference type="ARBA" id="ARBA00022729"/>
    </source>
</evidence>
<dbReference type="Proteomes" id="UP000187172">
    <property type="component" value="Unassembled WGS sequence"/>
</dbReference>
<reference evidence="5 6" key="1">
    <citation type="submission" date="2016-11" db="EMBL/GenBank/DDBJ databases">
        <title>Paenibacillus species isolates.</title>
        <authorList>
            <person name="Beno S.M."/>
        </authorList>
    </citation>
    <scope>NUCLEOTIDE SEQUENCE [LARGE SCALE GENOMIC DNA]</scope>
    <source>
        <strain evidence="5 6">FSL R5-0378</strain>
    </source>
</reference>
<dbReference type="Pfam" id="PF01547">
    <property type="entry name" value="SBP_bac_1"/>
    <property type="match status" value="1"/>
</dbReference>
<dbReference type="InterPro" id="IPR006059">
    <property type="entry name" value="SBP"/>
</dbReference>
<dbReference type="PANTHER" id="PTHR43649">
    <property type="entry name" value="ARABINOSE-BINDING PROTEIN-RELATED"/>
    <property type="match status" value="1"/>
</dbReference>
<dbReference type="STRING" id="297318.BK138_32435"/>
<name>A0A1R1E532_9BACL</name>
<comment type="similarity">
    <text evidence="2">Belongs to the bacterial solute-binding protein 1 family.</text>
</comment>
<protein>
    <recommendedName>
        <fullName evidence="7">ABC transporter substrate-binding protein</fullName>
    </recommendedName>
</protein>
<gene>
    <name evidence="5" type="ORF">BK138_32435</name>
</gene>
<dbReference type="SUPFAM" id="SSF53850">
    <property type="entry name" value="Periplasmic binding protein-like II"/>
    <property type="match status" value="1"/>
</dbReference>
<dbReference type="InterPro" id="IPR050490">
    <property type="entry name" value="Bact_solute-bd_prot1"/>
</dbReference>
<evidence type="ECO:0000256" key="2">
    <source>
        <dbReference type="ARBA" id="ARBA00008520"/>
    </source>
</evidence>
<dbReference type="RefSeq" id="WP_076176458.1">
    <property type="nucleotide sequence ID" value="NZ_MRTP01000019.1"/>
</dbReference>
<accession>A0A1R1E532</accession>
<dbReference type="Gene3D" id="3.40.190.10">
    <property type="entry name" value="Periplasmic binding protein-like II"/>
    <property type="match status" value="1"/>
</dbReference>
<organism evidence="5 6">
    <name type="scientific">Paenibacillus rhizosphaerae</name>
    <dbReference type="NCBI Taxonomy" id="297318"/>
    <lineage>
        <taxon>Bacteria</taxon>
        <taxon>Bacillati</taxon>
        <taxon>Bacillota</taxon>
        <taxon>Bacilli</taxon>
        <taxon>Bacillales</taxon>
        <taxon>Paenibacillaceae</taxon>
        <taxon>Paenibacillus</taxon>
    </lineage>
</organism>
<keyword evidence="4" id="KW-0732">Signal</keyword>
<evidence type="ECO:0000256" key="3">
    <source>
        <dbReference type="ARBA" id="ARBA00022448"/>
    </source>
</evidence>
<dbReference type="GO" id="GO:0030313">
    <property type="term" value="C:cell envelope"/>
    <property type="evidence" value="ECO:0007669"/>
    <property type="project" value="UniProtKB-SubCell"/>
</dbReference>
<evidence type="ECO:0000313" key="6">
    <source>
        <dbReference type="Proteomes" id="UP000187172"/>
    </source>
</evidence>
<evidence type="ECO:0000256" key="1">
    <source>
        <dbReference type="ARBA" id="ARBA00004196"/>
    </source>
</evidence>
<proteinExistence type="inferred from homology"/>
<dbReference type="AlphaFoldDB" id="A0A1R1E532"/>
<keyword evidence="3" id="KW-0813">Transport</keyword>
<evidence type="ECO:0000313" key="5">
    <source>
        <dbReference type="EMBL" id="OMF46933.1"/>
    </source>
</evidence>
<comment type="subcellular location">
    <subcellularLocation>
        <location evidence="1">Cell envelope</location>
    </subcellularLocation>
</comment>
<sequence length="219" mass="24617">MTHASVQQQPSLHQSSEIVHLTYSTWGSPNEKKAHQAAVDAFNAKYPNIQVKYIHIPADYETKLSIMIASKQAPDVFLLSKTTAQNWAEEKKLYNLKGFLDSDSEISEDELIPNAVLYQGPDQVTGVKATEESFGIFYNKDMFAKAGVAEPPANPESAWTWDQFVEAAKKLIKAEMHLIRALIQRISSKMVFGSTDRPGFNCLELTKQDLYRRMAVSCN</sequence>
<comment type="caution">
    <text evidence="5">The sequence shown here is derived from an EMBL/GenBank/DDBJ whole genome shotgun (WGS) entry which is preliminary data.</text>
</comment>
<evidence type="ECO:0008006" key="7">
    <source>
        <dbReference type="Google" id="ProtNLM"/>
    </source>
</evidence>
<keyword evidence="6" id="KW-1185">Reference proteome</keyword>